<dbReference type="PANTHER" id="PTHR46386:SF1">
    <property type="entry name" value="NUCLEAR BODY PROTEIN SP140-LIKE PROTEIN"/>
    <property type="match status" value="1"/>
</dbReference>
<evidence type="ECO:0000259" key="1">
    <source>
        <dbReference type="PROSITE" id="PS51414"/>
    </source>
</evidence>
<reference evidence="2" key="2">
    <citation type="submission" date="2025-09" db="UniProtKB">
        <authorList>
            <consortium name="Ensembl"/>
        </authorList>
    </citation>
    <scope>IDENTIFICATION</scope>
</reference>
<organism evidence="2 3">
    <name type="scientific">Sciurus vulgaris</name>
    <name type="common">Eurasian red squirrel</name>
    <dbReference type="NCBI Taxonomy" id="55149"/>
    <lineage>
        <taxon>Eukaryota</taxon>
        <taxon>Metazoa</taxon>
        <taxon>Chordata</taxon>
        <taxon>Craniata</taxon>
        <taxon>Vertebrata</taxon>
        <taxon>Euteleostomi</taxon>
        <taxon>Mammalia</taxon>
        <taxon>Eutheria</taxon>
        <taxon>Euarchontoglires</taxon>
        <taxon>Glires</taxon>
        <taxon>Rodentia</taxon>
        <taxon>Sciuromorpha</taxon>
        <taxon>Sciuridae</taxon>
        <taxon>Sciurinae</taxon>
        <taxon>Sciurini</taxon>
        <taxon>Sciurus</taxon>
    </lineage>
</organism>
<keyword evidence="3" id="KW-1185">Reference proteome</keyword>
<reference evidence="2" key="1">
    <citation type="submission" date="2025-08" db="UniProtKB">
        <authorList>
            <consortium name="Ensembl"/>
        </authorList>
    </citation>
    <scope>IDENTIFICATION</scope>
</reference>
<dbReference type="Ensembl" id="ENSSVLT00005017236.1">
    <property type="protein sequence ID" value="ENSSVLP00005015520.1"/>
    <property type="gene ID" value="ENSSVLG00005012442.1"/>
</dbReference>
<evidence type="ECO:0000313" key="3">
    <source>
        <dbReference type="Proteomes" id="UP000694564"/>
    </source>
</evidence>
<dbReference type="Proteomes" id="UP000694564">
    <property type="component" value="Chromosome 3"/>
</dbReference>
<evidence type="ECO:0000313" key="2">
    <source>
        <dbReference type="Ensembl" id="ENSSVLP00005015520.1"/>
    </source>
</evidence>
<dbReference type="PANTHER" id="PTHR46386">
    <property type="entry name" value="NUCLEAR BODY PROTEIN SP140"/>
    <property type="match status" value="1"/>
</dbReference>
<dbReference type="AlphaFoldDB" id="A0A8D2CVS7"/>
<name>A0A8D2CVS7_SCIVU</name>
<dbReference type="GO" id="GO:0005634">
    <property type="term" value="C:nucleus"/>
    <property type="evidence" value="ECO:0007669"/>
    <property type="project" value="InterPro"/>
</dbReference>
<dbReference type="PROSITE" id="PS51414">
    <property type="entry name" value="HSR"/>
    <property type="match status" value="1"/>
</dbReference>
<accession>A0A8D2CVS7</accession>
<dbReference type="GeneTree" id="ENSGT00940000162212"/>
<dbReference type="Pfam" id="PF03172">
    <property type="entry name" value="HSR"/>
    <property type="match status" value="1"/>
</dbReference>
<protein>
    <recommendedName>
        <fullName evidence="1">HSR domain-containing protein</fullName>
    </recommendedName>
</protein>
<dbReference type="InterPro" id="IPR004865">
    <property type="entry name" value="HSR_dom"/>
</dbReference>
<sequence length="111" mass="13057">MSTEEQNRKERIYEAAFHSFRRHKVDISNAIKKSFPFLEGLRDCELITEKLFEDSQESCRNLVPVQKVVYNVLSESEKTFSLELMEALFSEVNLEEYPDLIHVRKTIENGN</sequence>
<proteinExistence type="predicted"/>
<dbReference type="GO" id="GO:0000981">
    <property type="term" value="F:DNA-binding transcription factor activity, RNA polymerase II-specific"/>
    <property type="evidence" value="ECO:0007669"/>
    <property type="project" value="TreeGrafter"/>
</dbReference>
<dbReference type="InterPro" id="IPR043563">
    <property type="entry name" value="Sp110/Sp140/Sp140L-like"/>
</dbReference>
<feature type="domain" description="HSR" evidence="1">
    <location>
        <begin position="1"/>
        <end position="111"/>
    </location>
</feature>